<keyword evidence="3" id="KW-1185">Reference proteome</keyword>
<gene>
    <name evidence="2" type="ORF">L873DRAFT_159478</name>
</gene>
<reference evidence="2 3" key="1">
    <citation type="journal article" date="2018" name="Nat. Ecol. Evol.">
        <title>Pezizomycetes genomes reveal the molecular basis of ectomycorrhizal truffle lifestyle.</title>
        <authorList>
            <person name="Murat C."/>
            <person name="Payen T."/>
            <person name="Noel B."/>
            <person name="Kuo A."/>
            <person name="Morin E."/>
            <person name="Chen J."/>
            <person name="Kohler A."/>
            <person name="Krizsan K."/>
            <person name="Balestrini R."/>
            <person name="Da Silva C."/>
            <person name="Montanini B."/>
            <person name="Hainaut M."/>
            <person name="Levati E."/>
            <person name="Barry K.W."/>
            <person name="Belfiori B."/>
            <person name="Cichocki N."/>
            <person name="Clum A."/>
            <person name="Dockter R.B."/>
            <person name="Fauchery L."/>
            <person name="Guy J."/>
            <person name="Iotti M."/>
            <person name="Le Tacon F."/>
            <person name="Lindquist E.A."/>
            <person name="Lipzen A."/>
            <person name="Malagnac F."/>
            <person name="Mello A."/>
            <person name="Molinier V."/>
            <person name="Miyauchi S."/>
            <person name="Poulain J."/>
            <person name="Riccioni C."/>
            <person name="Rubini A."/>
            <person name="Sitrit Y."/>
            <person name="Splivallo R."/>
            <person name="Traeger S."/>
            <person name="Wang M."/>
            <person name="Zifcakova L."/>
            <person name="Wipf D."/>
            <person name="Zambonelli A."/>
            <person name="Paolocci F."/>
            <person name="Nowrousian M."/>
            <person name="Ottonello S."/>
            <person name="Baldrian P."/>
            <person name="Spatafora J.W."/>
            <person name="Henrissat B."/>
            <person name="Nagy L.G."/>
            <person name="Aury J.M."/>
            <person name="Wincker P."/>
            <person name="Grigoriev I.V."/>
            <person name="Bonfante P."/>
            <person name="Martin F.M."/>
        </authorList>
    </citation>
    <scope>NUCLEOTIDE SEQUENCE [LARGE SCALE GENOMIC DNA]</scope>
    <source>
        <strain evidence="2 3">120613-1</strain>
    </source>
</reference>
<protein>
    <recommendedName>
        <fullName evidence="4">Secreted protein</fullName>
    </recommendedName>
</protein>
<dbReference type="OrthoDB" id="10466696at2759"/>
<dbReference type="AlphaFoldDB" id="A0A3N4JYF7"/>
<keyword evidence="1" id="KW-0732">Signal</keyword>
<sequence length="86" mass="10221">MLNFFIFSIIIFFLLLPCSCWRNLCLLVVVEDKHRKAGYELVRAFQHLHYNVLYLVMGHRLVMGHHIYFSKITNFVCKQPSTSQQC</sequence>
<evidence type="ECO:0000313" key="3">
    <source>
        <dbReference type="Proteomes" id="UP000276215"/>
    </source>
</evidence>
<organism evidence="2 3">
    <name type="scientific">Choiromyces venosus 120613-1</name>
    <dbReference type="NCBI Taxonomy" id="1336337"/>
    <lineage>
        <taxon>Eukaryota</taxon>
        <taxon>Fungi</taxon>
        <taxon>Dikarya</taxon>
        <taxon>Ascomycota</taxon>
        <taxon>Pezizomycotina</taxon>
        <taxon>Pezizomycetes</taxon>
        <taxon>Pezizales</taxon>
        <taxon>Tuberaceae</taxon>
        <taxon>Choiromyces</taxon>
    </lineage>
</organism>
<dbReference type="Proteomes" id="UP000276215">
    <property type="component" value="Unassembled WGS sequence"/>
</dbReference>
<feature type="signal peptide" evidence="1">
    <location>
        <begin position="1"/>
        <end position="20"/>
    </location>
</feature>
<name>A0A3N4JYF7_9PEZI</name>
<feature type="chain" id="PRO_5018197183" description="Secreted protein" evidence="1">
    <location>
        <begin position="21"/>
        <end position="86"/>
    </location>
</feature>
<evidence type="ECO:0000313" key="2">
    <source>
        <dbReference type="EMBL" id="RPB03406.1"/>
    </source>
</evidence>
<proteinExistence type="predicted"/>
<evidence type="ECO:0008006" key="4">
    <source>
        <dbReference type="Google" id="ProtNLM"/>
    </source>
</evidence>
<dbReference type="EMBL" id="ML120362">
    <property type="protein sequence ID" value="RPB03406.1"/>
    <property type="molecule type" value="Genomic_DNA"/>
</dbReference>
<accession>A0A3N4JYF7</accession>
<evidence type="ECO:0000256" key="1">
    <source>
        <dbReference type="SAM" id="SignalP"/>
    </source>
</evidence>